<dbReference type="InterPro" id="IPR001810">
    <property type="entry name" value="F-box_dom"/>
</dbReference>
<dbReference type="InParanoid" id="A0A165H580"/>
<reference evidence="2 3" key="1">
    <citation type="journal article" date="2016" name="Mol. Biol. Evol.">
        <title>Comparative Genomics of Early-Diverging Mushroom-Forming Fungi Provides Insights into the Origins of Lignocellulose Decay Capabilities.</title>
        <authorList>
            <person name="Nagy L.G."/>
            <person name="Riley R."/>
            <person name="Tritt A."/>
            <person name="Adam C."/>
            <person name="Daum C."/>
            <person name="Floudas D."/>
            <person name="Sun H."/>
            <person name="Yadav J.S."/>
            <person name="Pangilinan J."/>
            <person name="Larsson K.H."/>
            <person name="Matsuura K."/>
            <person name="Barry K."/>
            <person name="Labutti K."/>
            <person name="Kuo R."/>
            <person name="Ohm R.A."/>
            <person name="Bhattacharya S.S."/>
            <person name="Shirouzu T."/>
            <person name="Yoshinaga Y."/>
            <person name="Martin F.M."/>
            <person name="Grigoriev I.V."/>
            <person name="Hibbett D.S."/>
        </authorList>
    </citation>
    <scope>NUCLEOTIDE SEQUENCE [LARGE SCALE GENOMIC DNA]</scope>
    <source>
        <strain evidence="2 3">HHB12029</strain>
    </source>
</reference>
<dbReference type="SUPFAM" id="SSF52047">
    <property type="entry name" value="RNI-like"/>
    <property type="match status" value="1"/>
</dbReference>
<dbReference type="EMBL" id="KV426027">
    <property type="protein sequence ID" value="KZV91472.1"/>
    <property type="molecule type" value="Genomic_DNA"/>
</dbReference>
<accession>A0A165H580</accession>
<dbReference type="Gene3D" id="1.20.1280.50">
    <property type="match status" value="1"/>
</dbReference>
<proteinExistence type="predicted"/>
<dbReference type="InterPro" id="IPR036047">
    <property type="entry name" value="F-box-like_dom_sf"/>
</dbReference>
<dbReference type="InterPro" id="IPR032675">
    <property type="entry name" value="LRR_dom_sf"/>
</dbReference>
<gene>
    <name evidence="2" type="ORF">EXIGLDRAFT_769913</name>
</gene>
<evidence type="ECO:0000313" key="2">
    <source>
        <dbReference type="EMBL" id="KZV91472.1"/>
    </source>
</evidence>
<feature type="domain" description="F-box" evidence="1">
    <location>
        <begin position="9"/>
        <end position="51"/>
    </location>
</feature>
<keyword evidence="3" id="KW-1185">Reference proteome</keyword>
<evidence type="ECO:0000313" key="3">
    <source>
        <dbReference type="Proteomes" id="UP000077266"/>
    </source>
</evidence>
<name>A0A165H580_EXIGL</name>
<evidence type="ECO:0000259" key="1">
    <source>
        <dbReference type="Pfam" id="PF12937"/>
    </source>
</evidence>
<dbReference type="SUPFAM" id="SSF81383">
    <property type="entry name" value="F-box domain"/>
    <property type="match status" value="1"/>
</dbReference>
<protein>
    <recommendedName>
        <fullName evidence="1">F-box domain-containing protein</fullName>
    </recommendedName>
</protein>
<sequence>MPNLEDEHARLPTELWAHIWRLLSLVDRVSVAQVCFFWRTIASTSLWLWVELDIGHCKAHPTFPACVKCRCHTDDVASPDLNLLSLVLPRSKDLPVSLRFRSTESTRRRMLDLLTGATHRLTGVEIDAVPRPDARDSHLAHFCAMHSIRTLRLNRLSNGWDDFRPHNLDLPNLEYLHISYGTIHDGVRAPLPKLTSLHFSFSTLDETLKYLKAAPQLSELSLDAGDVEKHDLSYWTNAGSDEIPGGLEKLVLKAIYTDANSDTEPATLACKVVANGRRVPR</sequence>
<dbReference type="AlphaFoldDB" id="A0A165H580"/>
<organism evidence="2 3">
    <name type="scientific">Exidia glandulosa HHB12029</name>
    <dbReference type="NCBI Taxonomy" id="1314781"/>
    <lineage>
        <taxon>Eukaryota</taxon>
        <taxon>Fungi</taxon>
        <taxon>Dikarya</taxon>
        <taxon>Basidiomycota</taxon>
        <taxon>Agaricomycotina</taxon>
        <taxon>Agaricomycetes</taxon>
        <taxon>Auriculariales</taxon>
        <taxon>Exidiaceae</taxon>
        <taxon>Exidia</taxon>
    </lineage>
</organism>
<dbReference type="Proteomes" id="UP000077266">
    <property type="component" value="Unassembled WGS sequence"/>
</dbReference>
<dbReference type="Pfam" id="PF12937">
    <property type="entry name" value="F-box-like"/>
    <property type="match status" value="1"/>
</dbReference>
<dbReference type="Gene3D" id="3.80.10.10">
    <property type="entry name" value="Ribonuclease Inhibitor"/>
    <property type="match status" value="1"/>
</dbReference>